<evidence type="ECO:0000256" key="4">
    <source>
        <dbReference type="ARBA" id="ARBA00022741"/>
    </source>
</evidence>
<evidence type="ECO:0000313" key="13">
    <source>
        <dbReference type="EMBL" id="QFZ21591.1"/>
    </source>
</evidence>
<dbReference type="NCBIfam" id="NF003555">
    <property type="entry name" value="PRK05218.1"/>
    <property type="match status" value="1"/>
</dbReference>
<evidence type="ECO:0000256" key="8">
    <source>
        <dbReference type="ARBA" id="ARBA00058590"/>
    </source>
</evidence>
<keyword evidence="7 10" id="KW-0143">Chaperone</keyword>
<gene>
    <name evidence="10 13" type="primary">htpG</name>
    <name evidence="13" type="ORF">EKG83_33105</name>
</gene>
<dbReference type="InterPro" id="IPR020575">
    <property type="entry name" value="Hsp90_N"/>
</dbReference>
<keyword evidence="3 10" id="KW-0963">Cytoplasm</keyword>
<name>A0A5Q0H5T8_SACSY</name>
<evidence type="ECO:0000259" key="12">
    <source>
        <dbReference type="SMART" id="SM00387"/>
    </source>
</evidence>
<comment type="subunit">
    <text evidence="10">Homodimer.</text>
</comment>
<feature type="binding site" evidence="11">
    <location>
        <position position="98"/>
    </location>
    <ligand>
        <name>ATP</name>
        <dbReference type="ChEBI" id="CHEBI:30616"/>
    </ligand>
</feature>
<dbReference type="InterPro" id="IPR036890">
    <property type="entry name" value="HATPase_C_sf"/>
</dbReference>
<feature type="domain" description="Histidine kinase/HSP90-like ATPase" evidence="12">
    <location>
        <begin position="26"/>
        <end position="183"/>
    </location>
</feature>
<evidence type="ECO:0000256" key="1">
    <source>
        <dbReference type="ARBA" id="ARBA00004496"/>
    </source>
</evidence>
<dbReference type="Gene3D" id="1.20.120.790">
    <property type="entry name" value="Heat shock protein 90, C-terminal domain"/>
    <property type="match status" value="1"/>
</dbReference>
<dbReference type="Gene3D" id="3.30.230.80">
    <property type="match status" value="1"/>
</dbReference>
<feature type="binding site" evidence="11">
    <location>
        <position position="84"/>
    </location>
    <ligand>
        <name>ATP</name>
        <dbReference type="ChEBI" id="CHEBI:30616"/>
    </ligand>
</feature>
<protein>
    <recommendedName>
        <fullName evidence="9 10">Chaperone protein HtpG</fullName>
    </recommendedName>
    <alternativeName>
        <fullName evidence="10">Heat shock protein HtpG</fullName>
    </alternativeName>
    <alternativeName>
        <fullName evidence="10">High temperature protein G</fullName>
    </alternativeName>
</protein>
<feature type="region of interest" description="A; substrate-binding" evidence="10">
    <location>
        <begin position="1"/>
        <end position="334"/>
    </location>
</feature>
<evidence type="ECO:0000256" key="11">
    <source>
        <dbReference type="PIRSR" id="PIRSR002583-1"/>
    </source>
</evidence>
<dbReference type="SUPFAM" id="SSF110942">
    <property type="entry name" value="HSP90 C-terminal domain"/>
    <property type="match status" value="1"/>
</dbReference>
<dbReference type="EMBL" id="CP034550">
    <property type="protein sequence ID" value="QFZ21591.1"/>
    <property type="molecule type" value="Genomic_DNA"/>
</dbReference>
<feature type="binding site" evidence="11">
    <location>
        <position position="33"/>
    </location>
    <ligand>
        <name>ATP</name>
        <dbReference type="ChEBI" id="CHEBI:30616"/>
    </ligand>
</feature>
<keyword evidence="14" id="KW-1185">Reference proteome</keyword>
<evidence type="ECO:0000256" key="5">
    <source>
        <dbReference type="ARBA" id="ARBA00022840"/>
    </source>
</evidence>
<feature type="region of interest" description="C" evidence="10">
    <location>
        <begin position="547"/>
        <end position="624"/>
    </location>
</feature>
<dbReference type="RefSeq" id="WP_033434665.1">
    <property type="nucleotide sequence ID" value="NZ_CP034550.1"/>
</dbReference>
<dbReference type="InterPro" id="IPR001404">
    <property type="entry name" value="Hsp90_fam"/>
</dbReference>
<feature type="binding site" evidence="11">
    <location>
        <position position="173"/>
    </location>
    <ligand>
        <name>ATP</name>
        <dbReference type="ChEBI" id="CHEBI:30616"/>
    </ligand>
</feature>
<dbReference type="GO" id="GO:0005737">
    <property type="term" value="C:cytoplasm"/>
    <property type="evidence" value="ECO:0007669"/>
    <property type="project" value="UniProtKB-SubCell"/>
</dbReference>
<feature type="binding site" evidence="11">
    <location>
        <position position="79"/>
    </location>
    <ligand>
        <name>ATP</name>
        <dbReference type="ChEBI" id="CHEBI:30616"/>
    </ligand>
</feature>
<accession>A0A5Q0H5T8</accession>
<dbReference type="FunFam" id="3.30.230.80:FF:000002">
    <property type="entry name" value="Molecular chaperone HtpG"/>
    <property type="match status" value="1"/>
</dbReference>
<dbReference type="PIRSF" id="PIRSF002583">
    <property type="entry name" value="Hsp90"/>
    <property type="match status" value="1"/>
</dbReference>
<dbReference type="Gene3D" id="3.30.565.10">
    <property type="entry name" value="Histidine kinase-like ATPase, C-terminal domain"/>
    <property type="match status" value="1"/>
</dbReference>
<evidence type="ECO:0000256" key="3">
    <source>
        <dbReference type="ARBA" id="ARBA00022490"/>
    </source>
</evidence>
<comment type="function">
    <text evidence="8 10">Molecular chaperone. Has ATPase activity.</text>
</comment>
<dbReference type="Pfam" id="PF00183">
    <property type="entry name" value="HSP90"/>
    <property type="match status" value="1"/>
</dbReference>
<dbReference type="GO" id="GO:0016887">
    <property type="term" value="F:ATP hydrolysis activity"/>
    <property type="evidence" value="ECO:0007669"/>
    <property type="project" value="InterPro"/>
</dbReference>
<feature type="binding site" evidence="11">
    <location>
        <begin position="99"/>
        <end position="100"/>
    </location>
    <ligand>
        <name>ATP</name>
        <dbReference type="ChEBI" id="CHEBI:30616"/>
    </ligand>
</feature>
<evidence type="ECO:0000256" key="9">
    <source>
        <dbReference type="ARBA" id="ARBA00070675"/>
    </source>
</evidence>
<keyword evidence="6 10" id="KW-0346">Stress response</keyword>
<dbReference type="OrthoDB" id="9802640at2"/>
<comment type="caution">
    <text evidence="10">Lacks conserved residue(s) required for the propagation of feature annotation.</text>
</comment>
<dbReference type="SUPFAM" id="SSF55874">
    <property type="entry name" value="ATPase domain of HSP90 chaperone/DNA topoisomerase II/histidine kinase"/>
    <property type="match status" value="1"/>
</dbReference>
<dbReference type="GO" id="GO:0051082">
    <property type="term" value="F:unfolded protein binding"/>
    <property type="evidence" value="ECO:0007669"/>
    <property type="project" value="UniProtKB-UniRule"/>
</dbReference>
<evidence type="ECO:0000256" key="7">
    <source>
        <dbReference type="ARBA" id="ARBA00023186"/>
    </source>
</evidence>
<dbReference type="KEGG" id="ssyi:EKG83_33105"/>
<feature type="binding site" evidence="11">
    <location>
        <position position="37"/>
    </location>
    <ligand>
        <name>ATP</name>
        <dbReference type="ChEBI" id="CHEBI:30616"/>
    </ligand>
</feature>
<sequence length="624" mass="70892">MDVETREFQSEARQLLQLMIHSIYSNKDTFLRELVSNASDALDKLRLETFRDKDLVADTSDLHIAIEVDADQRTLTVRDNGIGMTHDDVVNLIGTIAKSGTAEFLDRLKQTQDAAASQDLIGQFGIGFYSTFMVADKVTLVTRHPRSTEGVRWESTGEGTYTIEDVADAPQGTAVTLHLKPADAEDHLPDYTSTAKLREIVKRYADFITWPIRMAEGDEGEPQVVNSRKALWARPASEVTEDEYAEFYRHVSHDWNKPLETIRMQAEGTFEYQALLFIPSQAPLDLFMRERKRGVQLYVKRVFIMDDCEELMPEYLRFVKGVVDAQDLSLNVSREILQQDRQIQLMRRRLVKKVLSTVKTMMTEKPEDYETFWREFGAAVKEGLVGDFENRDAILGIASFDSTHDAERKTTLAQYVERMKEDQEHIYYMTGDSRATVENSPHLEALRAKGFEVLVLTDPIDEMWVESVPGFEGKQFQSIAKGQVDLGTDEEKAEVEQRRQDFADLLAWMTEALSEKVKEVRLSTRLTTSPACVVGDAHDLTPTLEKMYRAMGQELPPVKRILELNPTHPLVEGLHKAFAEREDRSELAGTVELLHGTALLAEGGELADPARFSRLLAEHLQRTL</sequence>
<dbReference type="Gene3D" id="3.40.50.11260">
    <property type="match status" value="1"/>
</dbReference>
<evidence type="ECO:0000256" key="6">
    <source>
        <dbReference type="ARBA" id="ARBA00023016"/>
    </source>
</evidence>
<comment type="similarity">
    <text evidence="2 10">Belongs to the heat shock protein 90 family.</text>
</comment>
<dbReference type="InterPro" id="IPR037196">
    <property type="entry name" value="HSP90_C"/>
</dbReference>
<organism evidence="13 14">
    <name type="scientific">Saccharothrix syringae</name>
    <name type="common">Nocardiopsis syringae</name>
    <dbReference type="NCBI Taxonomy" id="103733"/>
    <lineage>
        <taxon>Bacteria</taxon>
        <taxon>Bacillati</taxon>
        <taxon>Actinomycetota</taxon>
        <taxon>Actinomycetes</taxon>
        <taxon>Pseudonocardiales</taxon>
        <taxon>Pseudonocardiaceae</taxon>
        <taxon>Saccharothrix</taxon>
    </lineage>
</organism>
<dbReference type="GO" id="GO:0005524">
    <property type="term" value="F:ATP binding"/>
    <property type="evidence" value="ECO:0007669"/>
    <property type="project" value="UniProtKB-UniRule"/>
</dbReference>
<evidence type="ECO:0000313" key="14">
    <source>
        <dbReference type="Proteomes" id="UP000325787"/>
    </source>
</evidence>
<evidence type="ECO:0000256" key="10">
    <source>
        <dbReference type="HAMAP-Rule" id="MF_00505"/>
    </source>
</evidence>
<dbReference type="PRINTS" id="PR00775">
    <property type="entry name" value="HEATSHOCK90"/>
</dbReference>
<comment type="subcellular location">
    <subcellularLocation>
        <location evidence="1 10">Cytoplasm</location>
    </subcellularLocation>
</comment>
<dbReference type="InterPro" id="IPR020568">
    <property type="entry name" value="Ribosomal_Su5_D2-typ_SF"/>
</dbReference>
<dbReference type="GO" id="GO:0140662">
    <property type="term" value="F:ATP-dependent protein folding chaperone"/>
    <property type="evidence" value="ECO:0007669"/>
    <property type="project" value="InterPro"/>
</dbReference>
<dbReference type="SUPFAM" id="SSF54211">
    <property type="entry name" value="Ribosomal protein S5 domain 2-like"/>
    <property type="match status" value="1"/>
</dbReference>
<proteinExistence type="inferred from homology"/>
<dbReference type="PANTHER" id="PTHR11528">
    <property type="entry name" value="HEAT SHOCK PROTEIN 90 FAMILY MEMBER"/>
    <property type="match status" value="1"/>
</dbReference>
<dbReference type="CDD" id="cd16927">
    <property type="entry name" value="HATPase_Hsp90-like"/>
    <property type="match status" value="1"/>
</dbReference>
<dbReference type="AlphaFoldDB" id="A0A5Q0H5T8"/>
<dbReference type="SMART" id="SM00387">
    <property type="entry name" value="HATPase_c"/>
    <property type="match status" value="1"/>
</dbReference>
<feature type="binding site" evidence="11">
    <location>
        <position position="334"/>
    </location>
    <ligand>
        <name>ATP</name>
        <dbReference type="ChEBI" id="CHEBI:30616"/>
    </ligand>
</feature>
<dbReference type="HAMAP" id="MF_00505">
    <property type="entry name" value="HSP90"/>
    <property type="match status" value="1"/>
</dbReference>
<dbReference type="FunFam" id="3.30.565.10:FF:000009">
    <property type="entry name" value="Molecular chaperone HtpG"/>
    <property type="match status" value="1"/>
</dbReference>
<evidence type="ECO:0000256" key="2">
    <source>
        <dbReference type="ARBA" id="ARBA00008239"/>
    </source>
</evidence>
<keyword evidence="5 10" id="KW-0067">ATP-binding</keyword>
<dbReference type="FunFam" id="1.20.120.790:FF:000006">
    <property type="entry name" value="Chaperone protein HtpG"/>
    <property type="match status" value="1"/>
</dbReference>
<reference evidence="14" key="1">
    <citation type="journal article" date="2021" name="Curr. Microbiol.">
        <title>Complete genome of nocamycin-producing strain Saccharothrix syringae NRRL B-16468 reveals the biosynthetic potential for secondary metabolites.</title>
        <authorList>
            <person name="Mo X."/>
            <person name="Yang S."/>
        </authorList>
    </citation>
    <scope>NUCLEOTIDE SEQUENCE [LARGE SCALE GENOMIC DNA]</scope>
    <source>
        <strain evidence="14">ATCC 51364 / DSM 43886 / JCM 6844 / KCTC 9398 / NBRC 14523 / NRRL B-16468 / INA 2240</strain>
    </source>
</reference>
<dbReference type="Pfam" id="PF13589">
    <property type="entry name" value="HATPase_c_3"/>
    <property type="match status" value="1"/>
</dbReference>
<dbReference type="InterPro" id="IPR003594">
    <property type="entry name" value="HATPase_dom"/>
</dbReference>
<dbReference type="Proteomes" id="UP000325787">
    <property type="component" value="Chromosome"/>
</dbReference>
<keyword evidence="4 10" id="KW-0547">Nucleotide-binding</keyword>
<feature type="binding site" evidence="11">
    <location>
        <begin position="123"/>
        <end position="128"/>
    </location>
    <ligand>
        <name>ATP</name>
        <dbReference type="ChEBI" id="CHEBI:30616"/>
    </ligand>
</feature>